<organism evidence="7 8">
    <name type="scientific">Chitinophaga polysaccharea</name>
    <dbReference type="NCBI Taxonomy" id="1293035"/>
    <lineage>
        <taxon>Bacteria</taxon>
        <taxon>Pseudomonadati</taxon>
        <taxon>Bacteroidota</taxon>
        <taxon>Chitinophagia</taxon>
        <taxon>Chitinophagales</taxon>
        <taxon>Chitinophagaceae</taxon>
        <taxon>Chitinophaga</taxon>
    </lineage>
</organism>
<evidence type="ECO:0000313" key="8">
    <source>
        <dbReference type="Proteomes" id="UP000320811"/>
    </source>
</evidence>
<dbReference type="AlphaFoldDB" id="A0A561P774"/>
<dbReference type="PANTHER" id="PTHR37422">
    <property type="entry name" value="TEICHURONIC ACID BIOSYNTHESIS PROTEIN TUAE"/>
    <property type="match status" value="1"/>
</dbReference>
<keyword evidence="7" id="KW-0436">Ligase</keyword>
<name>A0A561P774_9BACT</name>
<evidence type="ECO:0000256" key="3">
    <source>
        <dbReference type="ARBA" id="ARBA00022989"/>
    </source>
</evidence>
<feature type="transmembrane region" description="Helical" evidence="5">
    <location>
        <begin position="76"/>
        <end position="92"/>
    </location>
</feature>
<protein>
    <submittedName>
        <fullName evidence="7">O-antigen ligase</fullName>
    </submittedName>
</protein>
<dbReference type="EMBL" id="VIWO01000011">
    <property type="protein sequence ID" value="TWF33941.1"/>
    <property type="molecule type" value="Genomic_DNA"/>
</dbReference>
<dbReference type="Proteomes" id="UP000320811">
    <property type="component" value="Unassembled WGS sequence"/>
</dbReference>
<dbReference type="Pfam" id="PF04932">
    <property type="entry name" value="Wzy_C"/>
    <property type="match status" value="1"/>
</dbReference>
<evidence type="ECO:0000313" key="7">
    <source>
        <dbReference type="EMBL" id="TWF33941.1"/>
    </source>
</evidence>
<feature type="transmembrane region" description="Helical" evidence="5">
    <location>
        <begin position="250"/>
        <end position="273"/>
    </location>
</feature>
<feature type="transmembrane region" description="Helical" evidence="5">
    <location>
        <begin position="20"/>
        <end position="39"/>
    </location>
</feature>
<feature type="transmembrane region" description="Helical" evidence="5">
    <location>
        <begin position="346"/>
        <end position="366"/>
    </location>
</feature>
<reference evidence="7 8" key="1">
    <citation type="submission" date="2019-06" db="EMBL/GenBank/DDBJ databases">
        <title>Sorghum-associated microbial communities from plants grown in Nebraska, USA.</title>
        <authorList>
            <person name="Schachtman D."/>
        </authorList>
    </citation>
    <scope>NUCLEOTIDE SEQUENCE [LARGE SCALE GENOMIC DNA]</scope>
    <source>
        <strain evidence="7 8">1209</strain>
    </source>
</reference>
<dbReference type="OrthoDB" id="634905at2"/>
<evidence type="ECO:0000256" key="5">
    <source>
        <dbReference type="SAM" id="Phobius"/>
    </source>
</evidence>
<evidence type="ECO:0000259" key="6">
    <source>
        <dbReference type="Pfam" id="PF04932"/>
    </source>
</evidence>
<comment type="subcellular location">
    <subcellularLocation>
        <location evidence="1">Membrane</location>
        <topology evidence="1">Multi-pass membrane protein</topology>
    </subcellularLocation>
</comment>
<evidence type="ECO:0000256" key="4">
    <source>
        <dbReference type="ARBA" id="ARBA00023136"/>
    </source>
</evidence>
<dbReference type="InterPro" id="IPR019734">
    <property type="entry name" value="TPR_rpt"/>
</dbReference>
<comment type="caution">
    <text evidence="7">The sequence shown here is derived from an EMBL/GenBank/DDBJ whole genome shotgun (WGS) entry which is preliminary data.</text>
</comment>
<dbReference type="InterPro" id="IPR051533">
    <property type="entry name" value="WaaL-like"/>
</dbReference>
<keyword evidence="3 5" id="KW-1133">Transmembrane helix</keyword>
<accession>A0A561P774</accession>
<feature type="transmembrane region" description="Helical" evidence="5">
    <location>
        <begin position="122"/>
        <end position="142"/>
    </location>
</feature>
<keyword evidence="2 5" id="KW-0812">Transmembrane</keyword>
<feature type="domain" description="O-antigen ligase-related" evidence="6">
    <location>
        <begin position="205"/>
        <end position="358"/>
    </location>
</feature>
<feature type="transmembrane region" description="Helical" evidence="5">
    <location>
        <begin position="154"/>
        <end position="176"/>
    </location>
</feature>
<dbReference type="GO" id="GO:0016874">
    <property type="term" value="F:ligase activity"/>
    <property type="evidence" value="ECO:0007669"/>
    <property type="project" value="UniProtKB-KW"/>
</dbReference>
<sequence length="615" mass="70771">MRDSKSFIEPITSDTGDRVFALLCLFFSLFFLYHHLFIYRFSFNFKTGICWHYQLLFFSSFFFSLAILFFFRRKSISLSGIICCTLLLFYCYCKSQNEYLCVVGILTVLGTLLYYAERTVLVFLFCYGNFAFLIYELSVAGIQISNEDPIKGTLLNTGVFTIYLMSTIPLLFYFIIGKNSVSVSRILSVGIAYLVGISIRIFCVFVLVFIIYIFIQSQSRTAQIAIAIITLLSLWKYNQNYAKTRWKLPFQKMLLVAIPITLISISLITYYTLSIKKGSTNGRLLMNKVAFDHITDHFWTGTGIGAFTKYYPEWQAAYFRSTPNPPHFFLLSAGESYIVFNEYLQLFETVGIFGTIILGIFLIRFLRTKSAKDSDLLHIAKLTVISILSCGFTSYPFHINITLFVLMLSICIAFKFDENKSTPLFFNTFQIKNKKISYAILTICLIASLYLTIQTGRQYQAISEWKKTGTDNGLPRSEQQSIYENIYPLLKKDGKFLTEYGIFLSQDSLEKNKAIVILKQAKGQFMSKATMEALGNAYWKTKDYNNAIECYKWVSDYIPSLFTPRFNLLKLYLQSGNITEALKTGNTIITMSPKIPSDEVDNIKQETRQMLEKYN</sequence>
<gene>
    <name evidence="7" type="ORF">FHW36_111132</name>
</gene>
<dbReference type="InterPro" id="IPR007016">
    <property type="entry name" value="O-antigen_ligase-rel_domated"/>
</dbReference>
<dbReference type="InterPro" id="IPR011990">
    <property type="entry name" value="TPR-like_helical_dom_sf"/>
</dbReference>
<dbReference type="Pfam" id="PF13181">
    <property type="entry name" value="TPR_8"/>
    <property type="match status" value="1"/>
</dbReference>
<dbReference type="SUPFAM" id="SSF48452">
    <property type="entry name" value="TPR-like"/>
    <property type="match status" value="1"/>
</dbReference>
<dbReference type="Gene3D" id="1.25.40.10">
    <property type="entry name" value="Tetratricopeptide repeat domain"/>
    <property type="match status" value="1"/>
</dbReference>
<feature type="transmembrane region" description="Helical" evidence="5">
    <location>
        <begin position="397"/>
        <end position="416"/>
    </location>
</feature>
<keyword evidence="4 5" id="KW-0472">Membrane</keyword>
<evidence type="ECO:0000256" key="1">
    <source>
        <dbReference type="ARBA" id="ARBA00004141"/>
    </source>
</evidence>
<dbReference type="GO" id="GO:0016020">
    <property type="term" value="C:membrane"/>
    <property type="evidence" value="ECO:0007669"/>
    <property type="project" value="UniProtKB-SubCell"/>
</dbReference>
<feature type="transmembrane region" description="Helical" evidence="5">
    <location>
        <begin position="51"/>
        <end position="70"/>
    </location>
</feature>
<proteinExistence type="predicted"/>
<evidence type="ECO:0000256" key="2">
    <source>
        <dbReference type="ARBA" id="ARBA00022692"/>
    </source>
</evidence>
<feature type="transmembrane region" description="Helical" evidence="5">
    <location>
        <begin position="436"/>
        <end position="453"/>
    </location>
</feature>
<feature type="transmembrane region" description="Helical" evidence="5">
    <location>
        <begin position="191"/>
        <end position="215"/>
    </location>
</feature>
<keyword evidence="8" id="KW-1185">Reference proteome</keyword>
<feature type="transmembrane region" description="Helical" evidence="5">
    <location>
        <begin position="99"/>
        <end position="116"/>
    </location>
</feature>
<dbReference type="PANTHER" id="PTHR37422:SF13">
    <property type="entry name" value="LIPOPOLYSACCHARIDE BIOSYNTHESIS PROTEIN PA4999-RELATED"/>
    <property type="match status" value="1"/>
</dbReference>